<evidence type="ECO:0000259" key="1">
    <source>
        <dbReference type="PROSITE" id="PS50280"/>
    </source>
</evidence>
<dbReference type="InterPro" id="IPR001214">
    <property type="entry name" value="SET_dom"/>
</dbReference>
<dbReference type="PROSITE" id="PS50280">
    <property type="entry name" value="SET"/>
    <property type="match status" value="1"/>
</dbReference>
<organism evidence="2">
    <name type="scientific">Arcella intermedia</name>
    <dbReference type="NCBI Taxonomy" id="1963864"/>
    <lineage>
        <taxon>Eukaryota</taxon>
        <taxon>Amoebozoa</taxon>
        <taxon>Tubulinea</taxon>
        <taxon>Elardia</taxon>
        <taxon>Arcellinida</taxon>
        <taxon>Sphaerothecina</taxon>
        <taxon>Arcellidae</taxon>
        <taxon>Arcella</taxon>
    </lineage>
</organism>
<feature type="domain" description="SET" evidence="1">
    <location>
        <begin position="1"/>
        <end position="167"/>
    </location>
</feature>
<dbReference type="PANTHER" id="PTHR12197">
    <property type="entry name" value="HISTONE-LYSINE N-METHYLTRANSFERASE SMYD"/>
    <property type="match status" value="1"/>
</dbReference>
<proteinExistence type="predicted"/>
<dbReference type="SUPFAM" id="SSF82199">
    <property type="entry name" value="SET domain"/>
    <property type="match status" value="1"/>
</dbReference>
<dbReference type="InterPro" id="IPR046341">
    <property type="entry name" value="SET_dom_sf"/>
</dbReference>
<dbReference type="InterPro" id="IPR050869">
    <property type="entry name" value="H3K4_H4K5_MeTrfase"/>
</dbReference>
<evidence type="ECO:0000313" key="2">
    <source>
        <dbReference type="EMBL" id="NDV37107.1"/>
    </source>
</evidence>
<dbReference type="Gene3D" id="2.170.270.10">
    <property type="entry name" value="SET domain"/>
    <property type="match status" value="1"/>
</dbReference>
<dbReference type="GO" id="GO:0005634">
    <property type="term" value="C:nucleus"/>
    <property type="evidence" value="ECO:0007669"/>
    <property type="project" value="TreeGrafter"/>
</dbReference>
<dbReference type="PANTHER" id="PTHR12197:SF251">
    <property type="entry name" value="EG:BACR7C10.4 PROTEIN"/>
    <property type="match status" value="1"/>
</dbReference>
<accession>A0A6B2LJX5</accession>
<dbReference type="CDD" id="cd20071">
    <property type="entry name" value="SET_SMYD"/>
    <property type="match status" value="1"/>
</dbReference>
<protein>
    <recommendedName>
        <fullName evidence="1">SET domain-containing protein</fullName>
    </recommendedName>
</protein>
<dbReference type="AlphaFoldDB" id="A0A6B2LJX5"/>
<sequence length="197" mass="22724">MEGASERRCLVEAVLPFNALYPSQLNEGPARFWHFSGSEEMDLQFIASAFSGELPRHFLTKSTFQLLLAKLRANSTQHFTLSRLYDFLLNPSAYVDEPLPEFKRLKGILHPPNNTFKIMGTGLFWGYSFMNHSCEPNVIGNTTPGYTKTWRALRDIKEGEEILTNYVDLKLPYDQRNNILLEEYGFQCQCNRCVNKQ</sequence>
<dbReference type="Pfam" id="PF00856">
    <property type="entry name" value="SET"/>
    <property type="match status" value="1"/>
</dbReference>
<reference evidence="2" key="1">
    <citation type="journal article" date="2020" name="J. Eukaryot. Microbiol.">
        <title>De novo Sequencing, Assembly and Annotation of the Transcriptome for the Free-Living Testate Amoeba Arcella intermedia.</title>
        <authorList>
            <person name="Ribeiro G.M."/>
            <person name="Porfirio-Sousa A.L."/>
            <person name="Maurer-Alcala X.X."/>
            <person name="Katz L.A."/>
            <person name="Lahr D.J.G."/>
        </authorList>
    </citation>
    <scope>NUCLEOTIDE SEQUENCE</scope>
</reference>
<name>A0A6B2LJX5_9EUKA</name>
<dbReference type="EMBL" id="GIBP01008138">
    <property type="protein sequence ID" value="NDV37107.1"/>
    <property type="molecule type" value="Transcribed_RNA"/>
</dbReference>